<name>A0A9P3GII9_9APHY</name>
<accession>A0A9P3GII9</accession>
<dbReference type="Proteomes" id="UP000703269">
    <property type="component" value="Unassembled WGS sequence"/>
</dbReference>
<comment type="caution">
    <text evidence="1">The sequence shown here is derived from an EMBL/GenBank/DDBJ whole genome shotgun (WGS) entry which is preliminary data.</text>
</comment>
<reference evidence="1 2" key="1">
    <citation type="submission" date="2021-08" db="EMBL/GenBank/DDBJ databases">
        <title>Draft Genome Sequence of Phanerochaete sordida strain YK-624.</title>
        <authorList>
            <person name="Mori T."/>
            <person name="Dohra H."/>
            <person name="Suzuki T."/>
            <person name="Kawagishi H."/>
            <person name="Hirai H."/>
        </authorList>
    </citation>
    <scope>NUCLEOTIDE SEQUENCE [LARGE SCALE GENOMIC DNA]</scope>
    <source>
        <strain evidence="1 2">YK-624</strain>
    </source>
</reference>
<proteinExistence type="predicted"/>
<dbReference type="InterPro" id="IPR015943">
    <property type="entry name" value="WD40/YVTN_repeat-like_dom_sf"/>
</dbReference>
<evidence type="ECO:0000313" key="1">
    <source>
        <dbReference type="EMBL" id="GJE94275.1"/>
    </source>
</evidence>
<dbReference type="Gene3D" id="2.130.10.10">
    <property type="entry name" value="YVTN repeat-like/Quinoprotein amine dehydrogenase"/>
    <property type="match status" value="2"/>
</dbReference>
<sequence length="251" mass="27358">MGEIRNIIYAPSGELIATASNGEHIAKIWNAASGACLHSYSTYGSIHRMLISRRADRLHVKTGDRLLTYDLTSYTLISTLQCSDRRSLDCVYSQWGNTVVTSSATDPYTIHSPGTLNQPRRVQSPRCLTSPAAVSPDDTELIAASGEPGETKALTFDAETGQHRRTFELPGHAQKITYAPDGIYIAFIFNDGSVNIFDRVSAMRVARLDPLPAGGVLDSDITFLPDNSALIIPDNSGNIHVLNVRDALRLQ</sequence>
<dbReference type="AlphaFoldDB" id="A0A9P3GII9"/>
<protein>
    <submittedName>
        <fullName evidence="1">WD40 repeat domain-containing protein</fullName>
    </submittedName>
</protein>
<keyword evidence="2" id="KW-1185">Reference proteome</keyword>
<dbReference type="OrthoDB" id="1367865at2759"/>
<dbReference type="SUPFAM" id="SSF63829">
    <property type="entry name" value="Calcium-dependent phosphotriesterase"/>
    <property type="match status" value="1"/>
</dbReference>
<evidence type="ECO:0000313" key="2">
    <source>
        <dbReference type="Proteomes" id="UP000703269"/>
    </source>
</evidence>
<dbReference type="EMBL" id="BPQB01000039">
    <property type="protein sequence ID" value="GJE94275.1"/>
    <property type="molecule type" value="Genomic_DNA"/>
</dbReference>
<organism evidence="1 2">
    <name type="scientific">Phanerochaete sordida</name>
    <dbReference type="NCBI Taxonomy" id="48140"/>
    <lineage>
        <taxon>Eukaryota</taxon>
        <taxon>Fungi</taxon>
        <taxon>Dikarya</taxon>
        <taxon>Basidiomycota</taxon>
        <taxon>Agaricomycotina</taxon>
        <taxon>Agaricomycetes</taxon>
        <taxon>Polyporales</taxon>
        <taxon>Phanerochaetaceae</taxon>
        <taxon>Phanerochaete</taxon>
    </lineage>
</organism>
<gene>
    <name evidence="1" type="ORF">PsYK624_104440</name>
</gene>